<dbReference type="PRINTS" id="PR00193">
    <property type="entry name" value="MYOSINHEAVY"/>
</dbReference>
<feature type="transmembrane region" description="Helical" evidence="13">
    <location>
        <begin position="1193"/>
        <end position="1214"/>
    </location>
</feature>
<feature type="compositionally biased region" description="Basic and acidic residues" evidence="12">
    <location>
        <begin position="835"/>
        <end position="845"/>
    </location>
</feature>
<evidence type="ECO:0000256" key="5">
    <source>
        <dbReference type="ARBA" id="ARBA00022741"/>
    </source>
</evidence>
<feature type="binding site" evidence="11">
    <location>
        <begin position="315"/>
        <end position="322"/>
    </location>
    <ligand>
        <name>ATP</name>
        <dbReference type="ChEBI" id="CHEBI:30616"/>
    </ligand>
</feature>
<feature type="transmembrane region" description="Helical" evidence="13">
    <location>
        <begin position="1279"/>
        <end position="1304"/>
    </location>
</feature>
<gene>
    <name evidence="15" type="ORF">C0Q70_20504</name>
</gene>
<keyword evidence="7 11" id="KW-0518">Myosin</keyword>
<dbReference type="InterPro" id="IPR036961">
    <property type="entry name" value="Kinesin_motor_dom_sf"/>
</dbReference>
<evidence type="ECO:0000259" key="14">
    <source>
        <dbReference type="PROSITE" id="PS51456"/>
    </source>
</evidence>
<dbReference type="GO" id="GO:0016459">
    <property type="term" value="C:myosin complex"/>
    <property type="evidence" value="ECO:0007669"/>
    <property type="project" value="UniProtKB-KW"/>
</dbReference>
<evidence type="ECO:0000256" key="1">
    <source>
        <dbReference type="ARBA" id="ARBA00004245"/>
    </source>
</evidence>
<feature type="region of interest" description="Disordered" evidence="12">
    <location>
        <begin position="1380"/>
        <end position="1400"/>
    </location>
</feature>
<dbReference type="GO" id="GO:0000146">
    <property type="term" value="F:microfilament motor activity"/>
    <property type="evidence" value="ECO:0007669"/>
    <property type="project" value="TreeGrafter"/>
</dbReference>
<dbReference type="PANTHER" id="PTHR46256">
    <property type="entry name" value="AGAP011099-PA"/>
    <property type="match status" value="1"/>
</dbReference>
<reference evidence="15 16" key="1">
    <citation type="submission" date="2018-04" db="EMBL/GenBank/DDBJ databases">
        <title>The genome of golden apple snail Pomacea canaliculata provides insight into stress tolerance and invasive adaptation.</title>
        <authorList>
            <person name="Liu C."/>
            <person name="Liu B."/>
            <person name="Ren Y."/>
            <person name="Zhang Y."/>
            <person name="Wang H."/>
            <person name="Li S."/>
            <person name="Jiang F."/>
            <person name="Yin L."/>
            <person name="Zhang G."/>
            <person name="Qian W."/>
            <person name="Fan W."/>
        </authorList>
    </citation>
    <scope>NUCLEOTIDE SEQUENCE [LARGE SCALE GENOMIC DNA]</scope>
    <source>
        <strain evidence="15">SZHN2017</strain>
        <tissue evidence="15">Muscle</tissue>
    </source>
</reference>
<keyword evidence="4" id="KW-0677">Repeat</keyword>
<organism evidence="15 16">
    <name type="scientific">Pomacea canaliculata</name>
    <name type="common">Golden apple snail</name>
    <dbReference type="NCBI Taxonomy" id="400727"/>
    <lineage>
        <taxon>Eukaryota</taxon>
        <taxon>Metazoa</taxon>
        <taxon>Spiralia</taxon>
        <taxon>Lophotrochozoa</taxon>
        <taxon>Mollusca</taxon>
        <taxon>Gastropoda</taxon>
        <taxon>Caenogastropoda</taxon>
        <taxon>Architaenioglossa</taxon>
        <taxon>Ampullarioidea</taxon>
        <taxon>Ampullariidae</taxon>
        <taxon>Pomacea</taxon>
    </lineage>
</organism>
<keyword evidence="6 11" id="KW-0067">ATP-binding</keyword>
<feature type="compositionally biased region" description="Basic and acidic residues" evidence="12">
    <location>
        <begin position="36"/>
        <end position="53"/>
    </location>
</feature>
<evidence type="ECO:0000256" key="4">
    <source>
        <dbReference type="ARBA" id="ARBA00022737"/>
    </source>
</evidence>
<dbReference type="Gene3D" id="6.20.240.20">
    <property type="match status" value="1"/>
</dbReference>
<keyword evidence="5 11" id="KW-0547">Nucleotide-binding</keyword>
<comment type="similarity">
    <text evidence="11">Belongs to the TRAFAC class myosin-kinesin ATPase superfamily. Myosin family.</text>
</comment>
<comment type="caution">
    <text evidence="15">The sequence shown here is derived from an EMBL/GenBank/DDBJ whole genome shotgun (WGS) entry which is preliminary data.</text>
</comment>
<keyword evidence="8 11" id="KW-0505">Motor protein</keyword>
<sequence>MHYERFSEKESGGSTPAIEGRGRATRHRVFAPHTKAAKEQKQNPDYMSERELGSSRFGGSATNTSLCPDPSNYDNDMLSHSPRHKEQPVAGAKTRDRHTVDAENDGTYPCDSRPEFLATRQRPSGHMDCVSREDEDLRRAREDSLHSRTSRNERFSNSQMKTVERQGREFSPLEVAASGTGKRSAVGQETRTDAHTPVTHRDSDVSSGPSDGLLVGNRGQEDNDDLADLPEIDDIILLQQVEKRFRSNQPYTYIGDTLVAVNPCRDLSIYTQEYHDNYSDLRVRCSLPAHIFWVADQTYRNMLSTTRDQCVVVGGESGAGKTESTKLILKHLVSPLLEIFGNAATTLNENSSRFGKLVELEYDDRQIKSARIEGFLLEKYRVTNRIAQEKNFHVFYALLAGLPPHQLSALNLADVDRFRNKDERQARTGRDALARELYSALFYGAIDKINARLRGQAVTSPTRHRSICLLDISGFENGVGHNGFEQFVINSTNEKLHQYFLQHTFEEERREYEREGLSSVDIDYVDNAHVVNLIFKKPNGLIPLLEDQSTLSGTSAIWLDKCRCNNSAIFNTDLRLRGGSRLLFEIKHYAGQVVYSAEHFVQKNTETLPGNLRKAVQRSDNPFIRDYFSIGSDALPARNGFLPAHHDSKDRVGKLSGCFTDQFKTSLSRMMSRLSSTTPIFIRCIKPNQSLTAGHFDRDLVRVQLRHSGLVEVAMVRKYGYPIRIKFSDFVERYGVTCDKVKAGGEDSLPEWESCQNILQAAGVDGYQLGRTKGLVGAPSSQLFKDTGSKCSQSPNSRPVNLAVPVDVSDIVSVDAVFLKLQHRDKLEDILKKKEMESKDGEDSSAKNTIPPDELSLRSSSGFSSATSKETLQEASTAPAEDGSSGPPGETNNEGGEAPETMGKQPAYDIFRLTERDYENSKEFEMKVRRIVRFILYILLALILLAAGLTARLALIWLATPLLNAQDKLEIKIVMGGNPKETEMLKFLNGLGPARLLACQLLPLLLGWIACCFRVIFGRKDWPTFKALIVVSFYHRLHGYSRPQRVSLQSFTHRQHPDSSLFGNSSLSGARHSQACITVFTTWRRLRAQLPGSGAQVQAVSEGPPCPVRHRLGPGGRRAAGHHPSSLLRRRHHHPVQPSAHPLPLPELWTVLVVILGVSVGWWENFAFGEFKSCAAHVGDLSRWRTSMSRMRLTSHVYTAPVQIVIAVSLYYGLHRQQEGVDFSDQLRVFFASLGNAFTHSARMRAHWTVYGLMYMQILGVLVCGYVAGLACRLYMQKFAFALPVSLVAPATLAVAAGCTPSSLSKWFQSGNVCVTSDVTEPHIVFVLALGGVVWLSTVVITAHIWSPEVERTAKHERLFAFPHRDPVFPDIGLACSRRQDQAENADRKMRNKKSDQKKSENIGERPLVYICATLWHEIRQEMLQLMKSLFRVDFDIYTRKMAMKTFFVKEENSDLYDAEIHIIFDDAFQTEPKSKQRIINQWVRQFMAVMPEAIRSVAKQAIDIQPPKLLPTPFGGRMSWVLPGGTHMHVHLKDKQKIRARKRWSQILYLYYLLGFKFMKDYDTVDDILEHDNSRKRTRRQKFRKTTSILNNCRLKKSDR</sequence>
<accession>A0A2T7NFR8</accession>
<dbReference type="Gene3D" id="3.40.850.10">
    <property type="entry name" value="Kinesin motor domain"/>
    <property type="match status" value="2"/>
</dbReference>
<keyword evidence="13" id="KW-0812">Transmembrane</keyword>
<feature type="transmembrane region" description="Helical" evidence="13">
    <location>
        <begin position="1248"/>
        <end position="1272"/>
    </location>
</feature>
<keyword evidence="13" id="KW-0472">Membrane</keyword>
<evidence type="ECO:0000256" key="8">
    <source>
        <dbReference type="ARBA" id="ARBA00023175"/>
    </source>
</evidence>
<feature type="transmembrane region" description="Helical" evidence="13">
    <location>
        <begin position="994"/>
        <end position="1017"/>
    </location>
</feature>
<dbReference type="PANTHER" id="PTHR46256:SF3">
    <property type="entry name" value="MYOSIN MOTOR DOMAIN-CONTAINING PROTEIN"/>
    <property type="match status" value="1"/>
</dbReference>
<feature type="compositionally biased region" description="Basic and acidic residues" evidence="12">
    <location>
        <begin position="1"/>
        <end position="11"/>
    </location>
</feature>
<dbReference type="OrthoDB" id="370884at2759"/>
<evidence type="ECO:0000256" key="10">
    <source>
        <dbReference type="ARBA" id="ARBA00023273"/>
    </source>
</evidence>
<evidence type="ECO:0000256" key="2">
    <source>
        <dbReference type="ARBA" id="ARBA00004316"/>
    </source>
</evidence>
<dbReference type="SUPFAM" id="SSF52540">
    <property type="entry name" value="P-loop containing nucleoside triphosphate hydrolases"/>
    <property type="match status" value="1"/>
</dbReference>
<dbReference type="GO" id="GO:0003779">
    <property type="term" value="F:actin binding"/>
    <property type="evidence" value="ECO:0007669"/>
    <property type="project" value="UniProtKB-KW"/>
</dbReference>
<feature type="compositionally biased region" description="Low complexity" evidence="12">
    <location>
        <begin position="857"/>
        <end position="868"/>
    </location>
</feature>
<dbReference type="PROSITE" id="PS51456">
    <property type="entry name" value="MYOSIN_MOTOR"/>
    <property type="match status" value="1"/>
</dbReference>
<keyword evidence="16" id="KW-1185">Reference proteome</keyword>
<keyword evidence="3" id="KW-0963">Cytoplasm</keyword>
<feature type="region of interest" description="Disordered" evidence="12">
    <location>
        <begin position="1113"/>
        <end position="1139"/>
    </location>
</feature>
<keyword evidence="13" id="KW-1133">Transmembrane helix</keyword>
<evidence type="ECO:0000313" key="15">
    <source>
        <dbReference type="EMBL" id="PVD20010.1"/>
    </source>
</evidence>
<evidence type="ECO:0000256" key="13">
    <source>
        <dbReference type="SAM" id="Phobius"/>
    </source>
</evidence>
<feature type="region of interest" description="Disordered" evidence="12">
    <location>
        <begin position="835"/>
        <end position="904"/>
    </location>
</feature>
<comment type="subcellular location">
    <subcellularLocation>
        <location evidence="2">Cell projection</location>
    </subcellularLocation>
    <subcellularLocation>
        <location evidence="1">Cytoplasm</location>
        <location evidence="1">Cytoskeleton</location>
    </subcellularLocation>
</comment>
<evidence type="ECO:0000256" key="11">
    <source>
        <dbReference type="PROSITE-ProRule" id="PRU00782"/>
    </source>
</evidence>
<dbReference type="Gene3D" id="1.20.58.530">
    <property type="match status" value="1"/>
</dbReference>
<dbReference type="InterPro" id="IPR052409">
    <property type="entry name" value="Myosin-III_kinase_activity"/>
</dbReference>
<feature type="compositionally biased region" description="Basic and acidic residues" evidence="12">
    <location>
        <begin position="129"/>
        <end position="154"/>
    </location>
</feature>
<evidence type="ECO:0000256" key="12">
    <source>
        <dbReference type="SAM" id="MobiDB-lite"/>
    </source>
</evidence>
<feature type="region of interest" description="Actin-binding" evidence="11">
    <location>
        <begin position="667"/>
        <end position="689"/>
    </location>
</feature>
<name>A0A2T7NFR8_POMCA</name>
<dbReference type="InterPro" id="IPR001609">
    <property type="entry name" value="Myosin_head_motor_dom-like"/>
</dbReference>
<dbReference type="GO" id="GO:0042995">
    <property type="term" value="C:cell projection"/>
    <property type="evidence" value="ECO:0007669"/>
    <property type="project" value="UniProtKB-SubCell"/>
</dbReference>
<proteinExistence type="inferred from homology"/>
<dbReference type="InterPro" id="IPR027417">
    <property type="entry name" value="P-loop_NTPase"/>
</dbReference>
<evidence type="ECO:0000256" key="3">
    <source>
        <dbReference type="ARBA" id="ARBA00022490"/>
    </source>
</evidence>
<feature type="compositionally biased region" description="Basic and acidic residues" evidence="12">
    <location>
        <begin position="190"/>
        <end position="204"/>
    </location>
</feature>
<feature type="compositionally biased region" description="Low complexity" evidence="12">
    <location>
        <begin position="887"/>
        <end position="901"/>
    </location>
</feature>
<feature type="transmembrane region" description="Helical" evidence="13">
    <location>
        <begin position="1324"/>
        <end position="1346"/>
    </location>
</feature>
<dbReference type="Proteomes" id="UP000245119">
    <property type="component" value="Linkage Group LG13"/>
</dbReference>
<evidence type="ECO:0000256" key="6">
    <source>
        <dbReference type="ARBA" id="ARBA00022840"/>
    </source>
</evidence>
<dbReference type="GO" id="GO:0005524">
    <property type="term" value="F:ATP binding"/>
    <property type="evidence" value="ECO:0007669"/>
    <property type="project" value="UniProtKB-UniRule"/>
</dbReference>
<protein>
    <recommendedName>
        <fullName evidence="14">Myosin motor domain-containing protein</fullName>
    </recommendedName>
</protein>
<evidence type="ECO:0000313" key="16">
    <source>
        <dbReference type="Proteomes" id="UP000245119"/>
    </source>
</evidence>
<feature type="transmembrane region" description="Helical" evidence="13">
    <location>
        <begin position="934"/>
        <end position="959"/>
    </location>
</feature>
<feature type="region of interest" description="Disordered" evidence="12">
    <location>
        <begin position="1"/>
        <end position="226"/>
    </location>
</feature>
<dbReference type="EMBL" id="PZQS01000013">
    <property type="protein sequence ID" value="PVD20010.1"/>
    <property type="molecule type" value="Genomic_DNA"/>
</dbReference>
<evidence type="ECO:0000256" key="9">
    <source>
        <dbReference type="ARBA" id="ARBA00023212"/>
    </source>
</evidence>
<evidence type="ECO:0000256" key="7">
    <source>
        <dbReference type="ARBA" id="ARBA00023123"/>
    </source>
</evidence>
<dbReference type="GO" id="GO:0030832">
    <property type="term" value="P:regulation of actin filament length"/>
    <property type="evidence" value="ECO:0007669"/>
    <property type="project" value="TreeGrafter"/>
</dbReference>
<keyword evidence="11" id="KW-0009">Actin-binding</keyword>
<keyword evidence="9" id="KW-0206">Cytoskeleton</keyword>
<dbReference type="SMART" id="SM00242">
    <property type="entry name" value="MYSc"/>
    <property type="match status" value="1"/>
</dbReference>
<keyword evidence="10" id="KW-0966">Cell projection</keyword>
<dbReference type="Pfam" id="PF00063">
    <property type="entry name" value="Myosin_head"/>
    <property type="match status" value="2"/>
</dbReference>
<dbReference type="GO" id="GO:0004674">
    <property type="term" value="F:protein serine/threonine kinase activity"/>
    <property type="evidence" value="ECO:0007669"/>
    <property type="project" value="TreeGrafter"/>
</dbReference>
<feature type="domain" description="Myosin motor" evidence="14">
    <location>
        <begin position="221"/>
        <end position="789"/>
    </location>
</feature>